<dbReference type="EMBL" id="BSET01000002">
    <property type="protein sequence ID" value="GLK02404.1"/>
    <property type="molecule type" value="Genomic_DNA"/>
</dbReference>
<organism evidence="3 4">
    <name type="scientific">Microbacterium keratanolyticum</name>
    <dbReference type="NCBI Taxonomy" id="67574"/>
    <lineage>
        <taxon>Bacteria</taxon>
        <taxon>Bacillati</taxon>
        <taxon>Actinomycetota</taxon>
        <taxon>Actinomycetes</taxon>
        <taxon>Micrococcales</taxon>
        <taxon>Microbacteriaceae</taxon>
        <taxon>Microbacterium</taxon>
    </lineage>
</organism>
<dbReference type="RefSeq" id="WP_204939949.1">
    <property type="nucleotide sequence ID" value="NZ_BAAAUM010000002.1"/>
</dbReference>
<sequence>MIAVPTIEDLLEQYPAVCSAEQAAEILNMTPRVLADLTRARGIGAVKTGRSWSYPKISIIEWLNANTIVVATAEEPALTPLEELAAVARTATPKPPLQDELDNAWGRRRRGQRRTTALAS</sequence>
<reference evidence="3" key="1">
    <citation type="journal article" date="2014" name="Int. J. Syst. Evol. Microbiol.">
        <title>Complete genome sequence of Corynebacterium casei LMG S-19264T (=DSM 44701T), isolated from a smear-ripened cheese.</title>
        <authorList>
            <consortium name="US DOE Joint Genome Institute (JGI-PGF)"/>
            <person name="Walter F."/>
            <person name="Albersmeier A."/>
            <person name="Kalinowski J."/>
            <person name="Ruckert C."/>
        </authorList>
    </citation>
    <scope>NUCLEOTIDE SEQUENCE</scope>
    <source>
        <strain evidence="3">VKM Ac-1958</strain>
    </source>
</reference>
<reference evidence="3" key="2">
    <citation type="submission" date="2023-01" db="EMBL/GenBank/DDBJ databases">
        <authorList>
            <person name="Sun Q."/>
            <person name="Evtushenko L."/>
        </authorList>
    </citation>
    <scope>NUCLEOTIDE SEQUENCE</scope>
    <source>
        <strain evidence="3">VKM Ac-1958</strain>
    </source>
</reference>
<protein>
    <recommendedName>
        <fullName evidence="2">Helix-turn-helix domain-containing protein</fullName>
    </recommendedName>
</protein>
<comment type="caution">
    <text evidence="3">The sequence shown here is derived from an EMBL/GenBank/DDBJ whole genome shotgun (WGS) entry which is preliminary data.</text>
</comment>
<keyword evidence="4" id="KW-1185">Reference proteome</keyword>
<dbReference type="Pfam" id="PF12728">
    <property type="entry name" value="HTH_17"/>
    <property type="match status" value="1"/>
</dbReference>
<name>A0A9W6HUI3_9MICO</name>
<evidence type="ECO:0000256" key="1">
    <source>
        <dbReference type="SAM" id="MobiDB-lite"/>
    </source>
</evidence>
<dbReference type="AlphaFoldDB" id="A0A9W6HUI3"/>
<feature type="domain" description="Helix-turn-helix" evidence="2">
    <location>
        <begin position="19"/>
        <end position="66"/>
    </location>
</feature>
<dbReference type="InterPro" id="IPR041657">
    <property type="entry name" value="HTH_17"/>
</dbReference>
<evidence type="ECO:0000313" key="3">
    <source>
        <dbReference type="EMBL" id="GLK02404.1"/>
    </source>
</evidence>
<feature type="region of interest" description="Disordered" evidence="1">
    <location>
        <begin position="89"/>
        <end position="120"/>
    </location>
</feature>
<evidence type="ECO:0000259" key="2">
    <source>
        <dbReference type="Pfam" id="PF12728"/>
    </source>
</evidence>
<accession>A0A9W6HUI3</accession>
<dbReference type="Proteomes" id="UP001142325">
    <property type="component" value="Unassembled WGS sequence"/>
</dbReference>
<gene>
    <name evidence="3" type="ORF">GCM10017596_21190</name>
</gene>
<evidence type="ECO:0000313" key="4">
    <source>
        <dbReference type="Proteomes" id="UP001142325"/>
    </source>
</evidence>
<proteinExistence type="predicted"/>